<evidence type="ECO:0000313" key="6">
    <source>
        <dbReference type="EMBL" id="GFH52980.1"/>
    </source>
</evidence>
<evidence type="ECO:0000256" key="2">
    <source>
        <dbReference type="ARBA" id="ARBA00022723"/>
    </source>
</evidence>
<dbReference type="Pfam" id="PF00293">
    <property type="entry name" value="NUDIX"/>
    <property type="match status" value="1"/>
</dbReference>
<evidence type="ECO:0000313" key="7">
    <source>
        <dbReference type="Proteomes" id="UP001054902"/>
    </source>
</evidence>
<dbReference type="GO" id="GO:0005829">
    <property type="term" value="C:cytosol"/>
    <property type="evidence" value="ECO:0007669"/>
    <property type="project" value="TreeGrafter"/>
</dbReference>
<dbReference type="GO" id="GO:0006742">
    <property type="term" value="P:NADP+ catabolic process"/>
    <property type="evidence" value="ECO:0007669"/>
    <property type="project" value="TreeGrafter"/>
</dbReference>
<evidence type="ECO:0000256" key="4">
    <source>
        <dbReference type="ARBA" id="ARBA00022842"/>
    </source>
</evidence>
<dbReference type="Gene3D" id="3.90.79.10">
    <property type="entry name" value="Nucleoside Triphosphate Pyrophosphohydrolase"/>
    <property type="match status" value="1"/>
</dbReference>
<dbReference type="PANTHER" id="PTHR42904:SF1">
    <property type="entry name" value="NUCLEOSIDE DIPHOSPHATE-LINKED MOIETY X MOTIF 17"/>
    <property type="match status" value="1"/>
</dbReference>
<dbReference type="InterPro" id="IPR015797">
    <property type="entry name" value="NUDIX_hydrolase-like_dom_sf"/>
</dbReference>
<protein>
    <recommendedName>
        <fullName evidence="5">Nudix hydrolase domain-containing protein</fullName>
    </recommendedName>
</protein>
<dbReference type="GO" id="GO:0005777">
    <property type="term" value="C:peroxisome"/>
    <property type="evidence" value="ECO:0007669"/>
    <property type="project" value="TreeGrafter"/>
</dbReference>
<dbReference type="Proteomes" id="UP001054902">
    <property type="component" value="Unassembled WGS sequence"/>
</dbReference>
<comment type="caution">
    <text evidence="6">The sequence shown here is derived from an EMBL/GenBank/DDBJ whole genome shotgun (WGS) entry which is preliminary data.</text>
</comment>
<organism evidence="6 7">
    <name type="scientific">Chaetoceros tenuissimus</name>
    <dbReference type="NCBI Taxonomy" id="426638"/>
    <lineage>
        <taxon>Eukaryota</taxon>
        <taxon>Sar</taxon>
        <taxon>Stramenopiles</taxon>
        <taxon>Ochrophyta</taxon>
        <taxon>Bacillariophyta</taxon>
        <taxon>Coscinodiscophyceae</taxon>
        <taxon>Chaetocerotophycidae</taxon>
        <taxon>Chaetocerotales</taxon>
        <taxon>Chaetocerotaceae</taxon>
        <taxon>Chaetoceros</taxon>
    </lineage>
</organism>
<dbReference type="EMBL" id="BLLK01000046">
    <property type="protein sequence ID" value="GFH52980.1"/>
    <property type="molecule type" value="Genomic_DNA"/>
</dbReference>
<dbReference type="GO" id="GO:0035529">
    <property type="term" value="F:NADH pyrophosphatase activity"/>
    <property type="evidence" value="ECO:0007669"/>
    <property type="project" value="TreeGrafter"/>
</dbReference>
<keyword evidence="2" id="KW-0479">Metal-binding</keyword>
<dbReference type="InterPro" id="IPR050241">
    <property type="entry name" value="NAD-cap_RNA_hydrolase_NudC"/>
</dbReference>
<gene>
    <name evidence="6" type="ORF">CTEN210_09456</name>
</gene>
<dbReference type="SUPFAM" id="SSF55811">
    <property type="entry name" value="Nudix"/>
    <property type="match status" value="1"/>
</dbReference>
<dbReference type="GO" id="GO:0019677">
    <property type="term" value="P:NAD+ catabolic process"/>
    <property type="evidence" value="ECO:0007669"/>
    <property type="project" value="TreeGrafter"/>
</dbReference>
<dbReference type="InterPro" id="IPR000086">
    <property type="entry name" value="NUDIX_hydrolase_dom"/>
</dbReference>
<feature type="domain" description="Nudix hydrolase" evidence="5">
    <location>
        <begin position="124"/>
        <end position="274"/>
    </location>
</feature>
<dbReference type="PROSITE" id="PS51462">
    <property type="entry name" value="NUDIX"/>
    <property type="match status" value="1"/>
</dbReference>
<keyword evidence="3" id="KW-0378">Hydrolase</keyword>
<name>A0AAD3CXV1_9STRA</name>
<sequence length="313" mass="35175">MKTPYLPPRIFLENASNRVISPAIFGQSMFDIVCKSGEDQGHSNTSIHRHYEKYFVNLREDVDASGNCHVVLGHTISRSSENTNNWNIPFARAIENKILNSTKCPAVYLDEEKYYNDHDRHKPYVTLGAVAMIVDTSNKILLTRRPKEMRSFPGAWVLPGGGVDANESFLDGSAREVEEETGLKVDSIEPIALWESCFPTDGIECIENGIGLKGHYLVVFCRCKMKDNSEDGPVKLKLQEEEIDRAVWLGSNDYSSCNTEVAMLDAICLDGNKNQQISMMELCGIYPQGDSLTGIAQGHLFMIEEYFSRRSFL</sequence>
<accession>A0AAD3CXV1</accession>
<reference evidence="6 7" key="1">
    <citation type="journal article" date="2021" name="Sci. Rep.">
        <title>The genome of the diatom Chaetoceros tenuissimus carries an ancient integrated fragment of an extant virus.</title>
        <authorList>
            <person name="Hongo Y."/>
            <person name="Kimura K."/>
            <person name="Takaki Y."/>
            <person name="Yoshida Y."/>
            <person name="Baba S."/>
            <person name="Kobayashi G."/>
            <person name="Nagasaki K."/>
            <person name="Hano T."/>
            <person name="Tomaru Y."/>
        </authorList>
    </citation>
    <scope>NUCLEOTIDE SEQUENCE [LARGE SCALE GENOMIC DNA]</scope>
    <source>
        <strain evidence="6 7">NIES-3715</strain>
    </source>
</reference>
<keyword evidence="4" id="KW-0460">Magnesium</keyword>
<proteinExistence type="predicted"/>
<dbReference type="PANTHER" id="PTHR42904">
    <property type="entry name" value="NUDIX HYDROLASE, NUDC SUBFAMILY"/>
    <property type="match status" value="1"/>
</dbReference>
<comment type="cofactor">
    <cofactor evidence="1">
        <name>Mg(2+)</name>
        <dbReference type="ChEBI" id="CHEBI:18420"/>
    </cofactor>
</comment>
<evidence type="ECO:0000259" key="5">
    <source>
        <dbReference type="PROSITE" id="PS51462"/>
    </source>
</evidence>
<evidence type="ECO:0000256" key="3">
    <source>
        <dbReference type="ARBA" id="ARBA00022801"/>
    </source>
</evidence>
<evidence type="ECO:0000256" key="1">
    <source>
        <dbReference type="ARBA" id="ARBA00001946"/>
    </source>
</evidence>
<dbReference type="AlphaFoldDB" id="A0AAD3CXV1"/>
<keyword evidence="7" id="KW-1185">Reference proteome</keyword>
<dbReference type="GO" id="GO:0046872">
    <property type="term" value="F:metal ion binding"/>
    <property type="evidence" value="ECO:0007669"/>
    <property type="project" value="UniProtKB-KW"/>
</dbReference>